<keyword evidence="4 7" id="KW-0833">Ubl conjugation pathway</keyword>
<keyword evidence="6 7" id="KW-0788">Thiol protease</keyword>
<feature type="site" description="Transition state stabilizer" evidence="7">
    <location>
        <position position="171"/>
    </location>
</feature>
<feature type="domain" description="UCH catalytic" evidence="9">
    <location>
        <begin position="99"/>
        <end position="345"/>
    </location>
</feature>
<dbReference type="EC" id="3.4.19.12" evidence="2 7"/>
<evidence type="ECO:0000313" key="10">
    <source>
        <dbReference type="EMBL" id="KAI1608710.1"/>
    </source>
</evidence>
<evidence type="ECO:0000256" key="7">
    <source>
        <dbReference type="PROSITE-ProRule" id="PRU01393"/>
    </source>
</evidence>
<dbReference type="InterPro" id="IPR001578">
    <property type="entry name" value="Peptidase_C12_UCH"/>
</dbReference>
<comment type="similarity">
    <text evidence="7">Belongs to the peptidase C12 family.</text>
</comment>
<dbReference type="SUPFAM" id="SSF54001">
    <property type="entry name" value="Cysteine proteinases"/>
    <property type="match status" value="1"/>
</dbReference>
<feature type="compositionally biased region" description="Polar residues" evidence="8">
    <location>
        <begin position="68"/>
        <end position="93"/>
    </location>
</feature>
<dbReference type="GO" id="GO:0004843">
    <property type="term" value="F:cysteine-type deubiquitinase activity"/>
    <property type="evidence" value="ECO:0007669"/>
    <property type="project" value="UniProtKB-UniRule"/>
</dbReference>
<evidence type="ECO:0000256" key="5">
    <source>
        <dbReference type="ARBA" id="ARBA00022801"/>
    </source>
</evidence>
<dbReference type="EMBL" id="MU404362">
    <property type="protein sequence ID" value="KAI1608710.1"/>
    <property type="molecule type" value="Genomic_DNA"/>
</dbReference>
<keyword evidence="11" id="KW-1185">Reference proteome</keyword>
<dbReference type="PANTHER" id="PTHR10589">
    <property type="entry name" value="UBIQUITIN CARBOXYL-TERMINAL HYDROLASE"/>
    <property type="match status" value="1"/>
</dbReference>
<accession>A0AAN6I9E3</accession>
<dbReference type="Gene3D" id="3.40.532.10">
    <property type="entry name" value="Peptidase C12, ubiquitin carboxyl-terminal hydrolase"/>
    <property type="match status" value="1"/>
</dbReference>
<name>A0AAN6I9E3_9EURO</name>
<dbReference type="InterPro" id="IPR036959">
    <property type="entry name" value="Peptidase_C12_UCH_sf"/>
</dbReference>
<dbReference type="AlphaFoldDB" id="A0AAN6I9E3"/>
<dbReference type="GO" id="GO:0006511">
    <property type="term" value="P:ubiquitin-dependent protein catabolic process"/>
    <property type="evidence" value="ECO:0007669"/>
    <property type="project" value="UniProtKB-UniRule"/>
</dbReference>
<dbReference type="Proteomes" id="UP001203852">
    <property type="component" value="Unassembled WGS sequence"/>
</dbReference>
<sequence>MHSFHTAYTTNLWQQGLLDYFRSRDATLCGGTIMPRSAVTLANKRALELYESNMKCANNHSETEETAPESNTAATSTSEDTTQTNGSPTANRQIGSWAGWAELENDPEVFTTLLREWGVPGVQVNEVVPLDSVFDHPAESIFGLIFLSRWMPAETDNDITKPPAGVWFANQTLPFSCATVALLNIMNNHSGIDLGPPLNEFRENTLKMTPKERGIALDAFDHVRDVHNSFATEIDKLNIDLRLKQEFAAAEKEKKAKAAQSKRPRKKNKKQTKQYEEDENGFHFVAYVPVDGCVWKMDGLEQLPRKLGALADGDSWVAMVLPELQAQCETATASAFEFSLLSLTAATDNLGLEANREKMKRAREDWGPFIAQMVRLHAEKGTLRNTLG</sequence>
<dbReference type="InterPro" id="IPR038765">
    <property type="entry name" value="Papain-like_cys_pep_sf"/>
</dbReference>
<evidence type="ECO:0000313" key="11">
    <source>
        <dbReference type="Proteomes" id="UP001203852"/>
    </source>
</evidence>
<feature type="region of interest" description="Disordered" evidence="8">
    <location>
        <begin position="59"/>
        <end position="93"/>
    </location>
</feature>
<evidence type="ECO:0000256" key="4">
    <source>
        <dbReference type="ARBA" id="ARBA00022786"/>
    </source>
</evidence>
<dbReference type="PROSITE" id="PS52048">
    <property type="entry name" value="UCH_DOMAIN"/>
    <property type="match status" value="1"/>
</dbReference>
<evidence type="ECO:0000259" key="9">
    <source>
        <dbReference type="PROSITE" id="PS52048"/>
    </source>
</evidence>
<keyword evidence="5 7" id="KW-0378">Hydrolase</keyword>
<dbReference type="GO" id="GO:0005737">
    <property type="term" value="C:cytoplasm"/>
    <property type="evidence" value="ECO:0007669"/>
    <property type="project" value="TreeGrafter"/>
</dbReference>
<feature type="active site" description="Nucleophile" evidence="7">
    <location>
        <position position="177"/>
    </location>
</feature>
<protein>
    <recommendedName>
        <fullName evidence="2 7">ubiquitinyl hydrolase 1</fullName>
        <ecNumber evidence="2 7">3.4.19.12</ecNumber>
    </recommendedName>
</protein>
<feature type="site" description="Important for enzyme activity" evidence="7">
    <location>
        <position position="298"/>
    </location>
</feature>
<feature type="region of interest" description="Disordered" evidence="8">
    <location>
        <begin position="254"/>
        <end position="275"/>
    </location>
</feature>
<evidence type="ECO:0000256" key="1">
    <source>
        <dbReference type="ARBA" id="ARBA00000707"/>
    </source>
</evidence>
<comment type="caution">
    <text evidence="10">The sequence shown here is derived from an EMBL/GenBank/DDBJ whole genome shotgun (WGS) entry which is preliminary data.</text>
</comment>
<evidence type="ECO:0000256" key="2">
    <source>
        <dbReference type="ARBA" id="ARBA00012759"/>
    </source>
</evidence>
<comment type="catalytic activity">
    <reaction evidence="1 7">
        <text>Thiol-dependent hydrolysis of ester, thioester, amide, peptide and isopeptide bonds formed by the C-terminal Gly of ubiquitin (a 76-residue protein attached to proteins as an intracellular targeting signal).</text>
        <dbReference type="EC" id="3.4.19.12"/>
    </reaction>
</comment>
<dbReference type="PANTHER" id="PTHR10589:SF29">
    <property type="entry name" value="UBIQUITIN CARBOXYL-TERMINAL HYDROLASE"/>
    <property type="match status" value="1"/>
</dbReference>
<feature type="compositionally biased region" description="Basic residues" evidence="8">
    <location>
        <begin position="257"/>
        <end position="272"/>
    </location>
</feature>
<feature type="active site" description="Proton donor" evidence="7">
    <location>
        <position position="283"/>
    </location>
</feature>
<proteinExistence type="inferred from homology"/>
<reference evidence="10" key="1">
    <citation type="journal article" date="2022" name="bioRxiv">
        <title>Deciphering the potential niche of two novel black yeast fungi from a biological soil crust based on their genomes, phenotypes, and melanin regulation.</title>
        <authorList>
            <consortium name="DOE Joint Genome Institute"/>
            <person name="Carr E.C."/>
            <person name="Barton Q."/>
            <person name="Grambo S."/>
            <person name="Sullivan M."/>
            <person name="Renfro C.M."/>
            <person name="Kuo A."/>
            <person name="Pangilinan J."/>
            <person name="Lipzen A."/>
            <person name="Keymanesh K."/>
            <person name="Savage E."/>
            <person name="Barry K."/>
            <person name="Grigoriev I.V."/>
            <person name="Riekhof W.R."/>
            <person name="Harris S.S."/>
        </authorList>
    </citation>
    <scope>NUCLEOTIDE SEQUENCE</scope>
    <source>
        <strain evidence="10">JF 03-4F</strain>
    </source>
</reference>
<evidence type="ECO:0000256" key="6">
    <source>
        <dbReference type="ARBA" id="ARBA00022807"/>
    </source>
</evidence>
<gene>
    <name evidence="10" type="ORF">EDD36DRAFT_447638</name>
</gene>
<keyword evidence="3 7" id="KW-0645">Protease</keyword>
<dbReference type="GO" id="GO:0016579">
    <property type="term" value="P:protein deubiquitination"/>
    <property type="evidence" value="ECO:0007669"/>
    <property type="project" value="TreeGrafter"/>
</dbReference>
<dbReference type="Pfam" id="PF01088">
    <property type="entry name" value="Peptidase_C12"/>
    <property type="match status" value="1"/>
</dbReference>
<evidence type="ECO:0000256" key="8">
    <source>
        <dbReference type="SAM" id="MobiDB-lite"/>
    </source>
</evidence>
<evidence type="ECO:0000256" key="3">
    <source>
        <dbReference type="ARBA" id="ARBA00022670"/>
    </source>
</evidence>
<organism evidence="10 11">
    <name type="scientific">Exophiala viscosa</name>
    <dbReference type="NCBI Taxonomy" id="2486360"/>
    <lineage>
        <taxon>Eukaryota</taxon>
        <taxon>Fungi</taxon>
        <taxon>Dikarya</taxon>
        <taxon>Ascomycota</taxon>
        <taxon>Pezizomycotina</taxon>
        <taxon>Eurotiomycetes</taxon>
        <taxon>Chaetothyriomycetidae</taxon>
        <taxon>Chaetothyriales</taxon>
        <taxon>Herpotrichiellaceae</taxon>
        <taxon>Exophiala</taxon>
    </lineage>
</organism>